<dbReference type="Pfam" id="PF17043">
    <property type="entry name" value="MAT1-1-2"/>
    <property type="match status" value="1"/>
</dbReference>
<evidence type="ECO:0000313" key="2">
    <source>
        <dbReference type="EMBL" id="CAK7217963.1"/>
    </source>
</evidence>
<evidence type="ECO:0000313" key="3">
    <source>
        <dbReference type="Proteomes" id="UP001642482"/>
    </source>
</evidence>
<organism evidence="2 3">
    <name type="scientific">Sporothrix eucalyptigena</name>
    <dbReference type="NCBI Taxonomy" id="1812306"/>
    <lineage>
        <taxon>Eukaryota</taxon>
        <taxon>Fungi</taxon>
        <taxon>Dikarya</taxon>
        <taxon>Ascomycota</taxon>
        <taxon>Pezizomycotina</taxon>
        <taxon>Sordariomycetes</taxon>
        <taxon>Sordariomycetidae</taxon>
        <taxon>Ophiostomatales</taxon>
        <taxon>Ophiostomataceae</taxon>
        <taxon>Sporothrix</taxon>
    </lineage>
</organism>
<feature type="coiled-coil region" evidence="1">
    <location>
        <begin position="56"/>
        <end position="83"/>
    </location>
</feature>
<gene>
    <name evidence="2" type="ORF">SEUCBS140593_003383</name>
</gene>
<evidence type="ECO:0000256" key="1">
    <source>
        <dbReference type="SAM" id="Coils"/>
    </source>
</evidence>
<proteinExistence type="predicted"/>
<keyword evidence="1" id="KW-0175">Coiled coil</keyword>
<dbReference type="InterPro" id="IPR031472">
    <property type="entry name" value="MAT1-1-2/MatA-2/Smr1"/>
</dbReference>
<keyword evidence="3" id="KW-1185">Reference proteome</keyword>
<dbReference type="EMBL" id="CAWUHD010000026">
    <property type="protein sequence ID" value="CAK7217963.1"/>
    <property type="molecule type" value="Genomic_DNA"/>
</dbReference>
<comment type="caution">
    <text evidence="2">The sequence shown here is derived from an EMBL/GenBank/DDBJ whole genome shotgun (WGS) entry which is preliminary data.</text>
</comment>
<accession>A0ABP0BEF2</accession>
<dbReference type="Proteomes" id="UP001642482">
    <property type="component" value="Unassembled WGS sequence"/>
</dbReference>
<protein>
    <submittedName>
        <fullName evidence="2">Uncharacterized protein</fullName>
    </submittedName>
</protein>
<reference evidence="2 3" key="1">
    <citation type="submission" date="2024-01" db="EMBL/GenBank/DDBJ databases">
        <authorList>
            <person name="Allen C."/>
            <person name="Tagirdzhanova G."/>
        </authorList>
    </citation>
    <scope>NUCLEOTIDE SEQUENCE [LARGE SCALE GENOMIC DNA]</scope>
</reference>
<name>A0ABP0BEF2_9PEZI</name>
<sequence length="366" mass="41555">MAMASNATSKVDMLIIMPPSIEQEAKYMLNFCGRMPNIDESTWQVYEKHLELVLVHDATQARFQAARNQLKQIVAEAKSFNAEEKGIAGSLTFMSESRQKYSAELKHCAFVLDELLEQVDEISSVLNKLSGLTNVPPASQANRYFARQHIVYSTFKQHFHKYRKNLNSNGLFRVPGEEFGLVPFQDIVLSEDGQLMIWNDEIDDWDLPEDIHPCRHVPGSNWGKFFFDLTPSEFYMKEKRPQIDWTHASPARRLLESLQTTHFLANSGTADGSGSTIEAKQGIWAKNLQIAAATGLRYPIYDNENLESTPYLSDLSVLVNEPFVLPPTGVPRLYELSRKVEEVSTGKAPVVKETHEQQAMVYRLPQ</sequence>